<evidence type="ECO:0000313" key="4">
    <source>
        <dbReference type="Proteomes" id="UP000641588"/>
    </source>
</evidence>
<protein>
    <submittedName>
        <fullName evidence="3">DUF58 domain-containing protein</fullName>
    </submittedName>
</protein>
<keyword evidence="1" id="KW-0812">Transmembrane</keyword>
<proteinExistence type="predicted"/>
<feature type="domain" description="DUF58" evidence="2">
    <location>
        <begin position="185"/>
        <end position="265"/>
    </location>
</feature>
<keyword evidence="4" id="KW-1185">Reference proteome</keyword>
<accession>A0A972GWN5</accession>
<dbReference type="PANTHER" id="PTHR34351">
    <property type="entry name" value="SLR1927 PROTEIN-RELATED"/>
    <property type="match status" value="1"/>
</dbReference>
<sequence>MAIHWFLFVAFIIIVIQAVLFRYLGQHGLTYKRYFSKTACFQGEEVELVERIANRNLIPVPWLRLESLIHASLKFQSQVGLDINDGAMFQNHKSLFSLMPFTQITRKHRIECTIRGCYRLNTASLTFGDLLGLYRNTLRLTLDVELLVYPKIAELKHIAIPSHSWQGDMTVRRWIVEDPFMISGVREYRYGDPLNGINWKATARSGRLQVHQHDFTADHRLMILLNVEDHEKMWNQVNDEELFEQGVSYAATFAQYAIGQGMEAGFGSNAYLIDIPKQPVLVEPRSGPEQMTFLLETMARLVVARSISFDDLLEQFAAQNLGSSRMDLVIITSYVSDKMQRTIEQLGYNGNGVQVFPLQKEEDHSASVEQAGAGA</sequence>
<comment type="caution">
    <text evidence="3">The sequence shown here is derived from an EMBL/GenBank/DDBJ whole genome shotgun (WGS) entry which is preliminary data.</text>
</comment>
<keyword evidence="1" id="KW-0472">Membrane</keyword>
<organism evidence="3 4">
    <name type="scientific">Paenibacillus foliorum</name>
    <dbReference type="NCBI Taxonomy" id="2654974"/>
    <lineage>
        <taxon>Bacteria</taxon>
        <taxon>Bacillati</taxon>
        <taxon>Bacillota</taxon>
        <taxon>Bacilli</taxon>
        <taxon>Bacillales</taxon>
        <taxon>Paenibacillaceae</taxon>
        <taxon>Paenibacillus</taxon>
    </lineage>
</organism>
<dbReference type="EMBL" id="WHOD01000055">
    <property type="protein sequence ID" value="NOU94200.1"/>
    <property type="molecule type" value="Genomic_DNA"/>
</dbReference>
<dbReference type="Proteomes" id="UP000641588">
    <property type="component" value="Unassembled WGS sequence"/>
</dbReference>
<dbReference type="InterPro" id="IPR002881">
    <property type="entry name" value="DUF58"/>
</dbReference>
<feature type="transmembrane region" description="Helical" evidence="1">
    <location>
        <begin position="6"/>
        <end position="24"/>
    </location>
</feature>
<name>A0A972GWN5_9BACL</name>
<dbReference type="RefSeq" id="WP_171652403.1">
    <property type="nucleotide sequence ID" value="NZ_WHOD01000055.1"/>
</dbReference>
<evidence type="ECO:0000256" key="1">
    <source>
        <dbReference type="SAM" id="Phobius"/>
    </source>
</evidence>
<dbReference type="PANTHER" id="PTHR34351:SF2">
    <property type="entry name" value="DUF58 DOMAIN-CONTAINING PROTEIN"/>
    <property type="match status" value="1"/>
</dbReference>
<dbReference type="AlphaFoldDB" id="A0A972GWN5"/>
<evidence type="ECO:0000259" key="2">
    <source>
        <dbReference type="Pfam" id="PF01882"/>
    </source>
</evidence>
<gene>
    <name evidence="3" type="ORF">GC093_13375</name>
</gene>
<reference evidence="3" key="1">
    <citation type="submission" date="2019-10" db="EMBL/GenBank/DDBJ databases">
        <title>Description of Paenibacillus glebae sp. nov.</title>
        <authorList>
            <person name="Carlier A."/>
            <person name="Qi S."/>
        </authorList>
    </citation>
    <scope>NUCLEOTIDE SEQUENCE</scope>
    <source>
        <strain evidence="3">LMG 31456</strain>
    </source>
</reference>
<dbReference type="Pfam" id="PF01882">
    <property type="entry name" value="DUF58"/>
    <property type="match status" value="1"/>
</dbReference>
<evidence type="ECO:0000313" key="3">
    <source>
        <dbReference type="EMBL" id="NOU94200.1"/>
    </source>
</evidence>
<keyword evidence="1" id="KW-1133">Transmembrane helix</keyword>